<dbReference type="PROSITE" id="PS00041">
    <property type="entry name" value="HTH_ARAC_FAMILY_1"/>
    <property type="match status" value="1"/>
</dbReference>
<evidence type="ECO:0000313" key="7">
    <source>
        <dbReference type="Proteomes" id="UP000250369"/>
    </source>
</evidence>
<evidence type="ECO:0000256" key="4">
    <source>
        <dbReference type="ARBA" id="ARBA00023163"/>
    </source>
</evidence>
<evidence type="ECO:0000256" key="3">
    <source>
        <dbReference type="ARBA" id="ARBA00023159"/>
    </source>
</evidence>
<keyword evidence="4" id="KW-0804">Transcription</keyword>
<dbReference type="SUPFAM" id="SSF51215">
    <property type="entry name" value="Regulatory protein AraC"/>
    <property type="match status" value="1"/>
</dbReference>
<dbReference type="GO" id="GO:0003700">
    <property type="term" value="F:DNA-binding transcription factor activity"/>
    <property type="evidence" value="ECO:0007669"/>
    <property type="project" value="InterPro"/>
</dbReference>
<dbReference type="SUPFAM" id="SSF46689">
    <property type="entry name" value="Homeodomain-like"/>
    <property type="match status" value="2"/>
</dbReference>
<evidence type="ECO:0000256" key="2">
    <source>
        <dbReference type="ARBA" id="ARBA00023125"/>
    </source>
</evidence>
<dbReference type="PANTHER" id="PTHR46796">
    <property type="entry name" value="HTH-TYPE TRANSCRIPTIONAL ACTIVATOR RHAS-RELATED"/>
    <property type="match status" value="1"/>
</dbReference>
<dbReference type="Gene3D" id="1.10.10.60">
    <property type="entry name" value="Homeodomain-like"/>
    <property type="match status" value="1"/>
</dbReference>
<feature type="domain" description="HTH araC/xylS-type" evidence="5">
    <location>
        <begin position="174"/>
        <end position="272"/>
    </location>
</feature>
<proteinExistence type="predicted"/>
<dbReference type="Gene3D" id="2.60.120.280">
    <property type="entry name" value="Regulatory protein AraC"/>
    <property type="match status" value="1"/>
</dbReference>
<dbReference type="EMBL" id="QMFB01000025">
    <property type="protein sequence ID" value="RAV14872.1"/>
    <property type="molecule type" value="Genomic_DNA"/>
</dbReference>
<keyword evidence="1" id="KW-0805">Transcription regulation</keyword>
<dbReference type="PROSITE" id="PS01124">
    <property type="entry name" value="HTH_ARAC_FAMILY_2"/>
    <property type="match status" value="1"/>
</dbReference>
<dbReference type="InterPro" id="IPR003313">
    <property type="entry name" value="AraC-bd"/>
</dbReference>
<evidence type="ECO:0000259" key="5">
    <source>
        <dbReference type="PROSITE" id="PS01124"/>
    </source>
</evidence>
<protein>
    <recommendedName>
        <fullName evidence="5">HTH araC/xylS-type domain-containing protein</fullName>
    </recommendedName>
</protein>
<dbReference type="InterPro" id="IPR018060">
    <property type="entry name" value="HTH_AraC"/>
</dbReference>
<organism evidence="6 7">
    <name type="scientific">Paenibacillus contaminans</name>
    <dbReference type="NCBI Taxonomy" id="450362"/>
    <lineage>
        <taxon>Bacteria</taxon>
        <taxon>Bacillati</taxon>
        <taxon>Bacillota</taxon>
        <taxon>Bacilli</taxon>
        <taxon>Bacillales</taxon>
        <taxon>Paenibacillaceae</taxon>
        <taxon>Paenibacillus</taxon>
    </lineage>
</organism>
<dbReference type="InterPro" id="IPR018062">
    <property type="entry name" value="HTH_AraC-typ_CS"/>
</dbReference>
<dbReference type="SMART" id="SM00342">
    <property type="entry name" value="HTH_ARAC"/>
    <property type="match status" value="1"/>
</dbReference>
<keyword evidence="3" id="KW-0010">Activator</keyword>
<dbReference type="Proteomes" id="UP000250369">
    <property type="component" value="Unassembled WGS sequence"/>
</dbReference>
<comment type="caution">
    <text evidence="6">The sequence shown here is derived from an EMBL/GenBank/DDBJ whole genome shotgun (WGS) entry which is preliminary data.</text>
</comment>
<dbReference type="Pfam" id="PF12833">
    <property type="entry name" value="HTH_18"/>
    <property type="match status" value="1"/>
</dbReference>
<sequence>MSTVPMDWVQGPWLVQFHSVSIAAYNALCLENREFPHWIISYVKEGNVTTTSGGESHTVRSGDMMLHPPHLPFSEYSVTKGVHLWMHVSIQCAQHLELLQLYRVPPVVTIPEPARYEAAFMRLLTVWDNPGVPFRDLRLTSGMLQLMEHVLSGWEKAGSPERSEAYDSARDRFARLIGHMSVRLHEKLSRGDLAALVSLSPNYLDRAFEREFGLTPMQMLREMRLKRAKQLLEQSEATLEAIADNCGMADASYLCKQYKKQYGMLPGEYRESFRQKRNYNLYG</sequence>
<evidence type="ECO:0000256" key="1">
    <source>
        <dbReference type="ARBA" id="ARBA00023015"/>
    </source>
</evidence>
<gene>
    <name evidence="6" type="ORF">DQG23_31060</name>
</gene>
<evidence type="ECO:0000313" key="6">
    <source>
        <dbReference type="EMBL" id="RAV14872.1"/>
    </source>
</evidence>
<dbReference type="InterPro" id="IPR009057">
    <property type="entry name" value="Homeodomain-like_sf"/>
</dbReference>
<dbReference type="AlphaFoldDB" id="A0A329M5F9"/>
<keyword evidence="2" id="KW-0238">DNA-binding</keyword>
<dbReference type="GO" id="GO:0043565">
    <property type="term" value="F:sequence-specific DNA binding"/>
    <property type="evidence" value="ECO:0007669"/>
    <property type="project" value="InterPro"/>
</dbReference>
<dbReference type="InterPro" id="IPR050204">
    <property type="entry name" value="AraC_XylS_family_regulators"/>
</dbReference>
<keyword evidence="7" id="KW-1185">Reference proteome</keyword>
<dbReference type="InterPro" id="IPR037923">
    <property type="entry name" value="HTH-like"/>
</dbReference>
<dbReference type="OrthoDB" id="2618294at2"/>
<dbReference type="Pfam" id="PF02311">
    <property type="entry name" value="AraC_binding"/>
    <property type="match status" value="1"/>
</dbReference>
<name>A0A329M5F9_9BACL</name>
<dbReference type="RefSeq" id="WP_113034917.1">
    <property type="nucleotide sequence ID" value="NZ_QMFB01000025.1"/>
</dbReference>
<reference evidence="6 7" key="1">
    <citation type="journal article" date="2009" name="Int. J. Syst. Evol. Microbiol.">
        <title>Paenibacillus contaminans sp. nov., isolated from a contaminated laboratory plate.</title>
        <authorList>
            <person name="Chou J.H."/>
            <person name="Lee J.H."/>
            <person name="Lin M.C."/>
            <person name="Chang P.S."/>
            <person name="Arun A.B."/>
            <person name="Young C.C."/>
            <person name="Chen W.M."/>
        </authorList>
    </citation>
    <scope>NUCLEOTIDE SEQUENCE [LARGE SCALE GENOMIC DNA]</scope>
    <source>
        <strain evidence="6 7">CKOBP-6</strain>
    </source>
</reference>
<accession>A0A329M5F9</accession>